<proteinExistence type="predicted"/>
<organism evidence="1 2">
    <name type="scientific">Lentithecium fluviatile CBS 122367</name>
    <dbReference type="NCBI Taxonomy" id="1168545"/>
    <lineage>
        <taxon>Eukaryota</taxon>
        <taxon>Fungi</taxon>
        <taxon>Dikarya</taxon>
        <taxon>Ascomycota</taxon>
        <taxon>Pezizomycotina</taxon>
        <taxon>Dothideomycetes</taxon>
        <taxon>Pleosporomycetidae</taxon>
        <taxon>Pleosporales</taxon>
        <taxon>Massarineae</taxon>
        <taxon>Lentitheciaceae</taxon>
        <taxon>Lentithecium</taxon>
    </lineage>
</organism>
<name>A0A6G1J693_9PLEO</name>
<sequence length="104" mass="11532">MLVLEEVLHVPDGICNILGGQAMGDHSVSFSRSHKSMGDITLGSRQQVAYFQPGRPLLILDVAASPARTWIADVKYTEEEKAFLKAGFGGEFHFLRQYSLDIHN</sequence>
<dbReference type="PANTHER" id="PTHR40628">
    <property type="entry name" value="CHROMO DOMAIN-CONTAINING PROTEIN"/>
    <property type="match status" value="1"/>
</dbReference>
<evidence type="ECO:0000313" key="2">
    <source>
        <dbReference type="Proteomes" id="UP000799291"/>
    </source>
</evidence>
<dbReference type="EMBL" id="MU005577">
    <property type="protein sequence ID" value="KAF2686032.1"/>
    <property type="molecule type" value="Genomic_DNA"/>
</dbReference>
<evidence type="ECO:0000313" key="1">
    <source>
        <dbReference type="EMBL" id="KAF2686032.1"/>
    </source>
</evidence>
<dbReference type="PANTHER" id="PTHR40628:SF1">
    <property type="entry name" value="CHROMO DOMAIN-CONTAINING PROTEIN"/>
    <property type="match status" value="1"/>
</dbReference>
<dbReference type="AlphaFoldDB" id="A0A6G1J693"/>
<dbReference type="OrthoDB" id="4232400at2759"/>
<reference evidence="1" key="1">
    <citation type="journal article" date="2020" name="Stud. Mycol.">
        <title>101 Dothideomycetes genomes: a test case for predicting lifestyles and emergence of pathogens.</title>
        <authorList>
            <person name="Haridas S."/>
            <person name="Albert R."/>
            <person name="Binder M."/>
            <person name="Bloem J."/>
            <person name="Labutti K."/>
            <person name="Salamov A."/>
            <person name="Andreopoulos B."/>
            <person name="Baker S."/>
            <person name="Barry K."/>
            <person name="Bills G."/>
            <person name="Bluhm B."/>
            <person name="Cannon C."/>
            <person name="Castanera R."/>
            <person name="Culley D."/>
            <person name="Daum C."/>
            <person name="Ezra D."/>
            <person name="Gonzalez J."/>
            <person name="Henrissat B."/>
            <person name="Kuo A."/>
            <person name="Liang C."/>
            <person name="Lipzen A."/>
            <person name="Lutzoni F."/>
            <person name="Magnuson J."/>
            <person name="Mondo S."/>
            <person name="Nolan M."/>
            <person name="Ohm R."/>
            <person name="Pangilinan J."/>
            <person name="Park H.-J."/>
            <person name="Ramirez L."/>
            <person name="Alfaro M."/>
            <person name="Sun H."/>
            <person name="Tritt A."/>
            <person name="Yoshinaga Y."/>
            <person name="Zwiers L.-H."/>
            <person name="Turgeon B."/>
            <person name="Goodwin S."/>
            <person name="Spatafora J."/>
            <person name="Crous P."/>
            <person name="Grigoriev I."/>
        </authorList>
    </citation>
    <scope>NUCLEOTIDE SEQUENCE</scope>
    <source>
        <strain evidence="1">CBS 122367</strain>
    </source>
</reference>
<gene>
    <name evidence="1" type="ORF">K458DRAFT_387034</name>
</gene>
<keyword evidence="2" id="KW-1185">Reference proteome</keyword>
<protein>
    <submittedName>
        <fullName evidence="1">Uncharacterized protein</fullName>
    </submittedName>
</protein>
<dbReference type="Proteomes" id="UP000799291">
    <property type="component" value="Unassembled WGS sequence"/>
</dbReference>
<accession>A0A6G1J693</accession>